<comment type="caution">
    <text evidence="3">The sequence shown here is derived from an EMBL/GenBank/DDBJ whole genome shotgun (WGS) entry which is preliminary data.</text>
</comment>
<feature type="region of interest" description="Disordered" evidence="2">
    <location>
        <begin position="275"/>
        <end position="297"/>
    </location>
</feature>
<evidence type="ECO:0000313" key="3">
    <source>
        <dbReference type="EMBL" id="KRX01174.1"/>
    </source>
</evidence>
<dbReference type="AlphaFoldDB" id="A0A0V0QG23"/>
<feature type="coiled-coil region" evidence="1">
    <location>
        <begin position="390"/>
        <end position="417"/>
    </location>
</feature>
<dbReference type="EMBL" id="LDAU01000175">
    <property type="protein sequence ID" value="KRX01174.1"/>
    <property type="molecule type" value="Genomic_DNA"/>
</dbReference>
<evidence type="ECO:0000256" key="1">
    <source>
        <dbReference type="SAM" id="Coils"/>
    </source>
</evidence>
<gene>
    <name evidence="3" type="ORF">PPERSA_03678</name>
</gene>
<protein>
    <submittedName>
        <fullName evidence="3">Uncharacterized protein</fullName>
    </submittedName>
</protein>
<sequence>MEEPLKARPNNLFLSNKVEENNNNINKNPVQVQEVQSPLLSQNLLQGQNSNNSFFSNQHKQGSAVKGLDTVFSFNFDNVQPSSHLSIQKSENQVKNFNLQENNSNNNNNQSKFVIQQQPPSFKFQQQQFQIQTSRKSSLNFDLFGQNNDLEQNQKSLKQLEDENLEKYFQQENDKNDLSFDECMFREYQQSFNNQNNNLQKQQQFQFFNQETDFEFKIESQVENTNQNQLFVKKEQTLTNYNNNNNNSQIFQQQGVEEQENNLEIEFPPLDISNEQQEEDTETQSNQNINNHNNINMNFNNNQEIFSSQNNENFNTSSTTLNTYTNFNDQEYDNKGKKLGNQMENIWKVNEKKIAKNKKKQRDYDKNICRYLARQVIRCFVDSVYKEDVIKFCEEEMEFQKNKNLQKENNNNKYKNLSLEDLYQSAKLFLLGKIEFVTGHRAFQDLLICREEEEKFLEKNVFKRFAQWFLKYRALRYIINGAMSDKKGYLQFKNQIMLHYVQKPETWNANLAKKSKRKPKIFRIELA</sequence>
<reference evidence="3 4" key="1">
    <citation type="journal article" date="2015" name="Sci. Rep.">
        <title>Genome of the facultative scuticociliatosis pathogen Pseudocohnilembus persalinus provides insight into its virulence through horizontal gene transfer.</title>
        <authorList>
            <person name="Xiong J."/>
            <person name="Wang G."/>
            <person name="Cheng J."/>
            <person name="Tian M."/>
            <person name="Pan X."/>
            <person name="Warren A."/>
            <person name="Jiang C."/>
            <person name="Yuan D."/>
            <person name="Miao W."/>
        </authorList>
    </citation>
    <scope>NUCLEOTIDE SEQUENCE [LARGE SCALE GENOMIC DNA]</scope>
    <source>
        <strain evidence="3">36N120E</strain>
    </source>
</reference>
<accession>A0A0V0QG23</accession>
<keyword evidence="1" id="KW-0175">Coiled coil</keyword>
<keyword evidence="4" id="KW-1185">Reference proteome</keyword>
<dbReference type="OrthoDB" id="303555at2759"/>
<dbReference type="Proteomes" id="UP000054937">
    <property type="component" value="Unassembled WGS sequence"/>
</dbReference>
<proteinExistence type="predicted"/>
<dbReference type="InParanoid" id="A0A0V0QG23"/>
<organism evidence="3 4">
    <name type="scientific">Pseudocohnilembus persalinus</name>
    <name type="common">Ciliate</name>
    <dbReference type="NCBI Taxonomy" id="266149"/>
    <lineage>
        <taxon>Eukaryota</taxon>
        <taxon>Sar</taxon>
        <taxon>Alveolata</taxon>
        <taxon>Ciliophora</taxon>
        <taxon>Intramacronucleata</taxon>
        <taxon>Oligohymenophorea</taxon>
        <taxon>Scuticociliatia</taxon>
        <taxon>Philasterida</taxon>
        <taxon>Pseudocohnilembidae</taxon>
        <taxon>Pseudocohnilembus</taxon>
    </lineage>
</organism>
<evidence type="ECO:0000313" key="4">
    <source>
        <dbReference type="Proteomes" id="UP000054937"/>
    </source>
</evidence>
<evidence type="ECO:0000256" key="2">
    <source>
        <dbReference type="SAM" id="MobiDB-lite"/>
    </source>
</evidence>
<feature type="compositionally biased region" description="Low complexity" evidence="2">
    <location>
        <begin position="286"/>
        <end position="297"/>
    </location>
</feature>
<name>A0A0V0QG23_PSEPJ</name>